<proteinExistence type="predicted"/>
<evidence type="ECO:0000313" key="3">
    <source>
        <dbReference type="Proteomes" id="UP000556436"/>
    </source>
</evidence>
<evidence type="ECO:0000313" key="2">
    <source>
        <dbReference type="EMBL" id="MBB4885703.1"/>
    </source>
</evidence>
<name>A0A7W7L9T1_STRNE</name>
<accession>A0A7W7L9T1</accession>
<sequence length="86" mass="9029">MQKRVRLAGVALAATLLAGGAATAATAQAAPASSETATASDVAVPGWEYIDNYRSKRACQAAGKDYAGRYKCVSWGDGTWDLYVWV</sequence>
<evidence type="ECO:0000256" key="1">
    <source>
        <dbReference type="SAM" id="SignalP"/>
    </source>
</evidence>
<dbReference type="Proteomes" id="UP000556436">
    <property type="component" value="Unassembled WGS sequence"/>
</dbReference>
<keyword evidence="3" id="KW-1185">Reference proteome</keyword>
<keyword evidence="1" id="KW-0732">Signal</keyword>
<reference evidence="2 3" key="1">
    <citation type="submission" date="2020-08" db="EMBL/GenBank/DDBJ databases">
        <title>Genomic Encyclopedia of Type Strains, Phase III (KMG-III): the genomes of soil and plant-associated and newly described type strains.</title>
        <authorList>
            <person name="Whitman W."/>
        </authorList>
    </citation>
    <scope>NUCLEOTIDE SEQUENCE [LARGE SCALE GENOMIC DNA]</scope>
    <source>
        <strain evidence="2 3">CECT 3265</strain>
    </source>
</reference>
<feature type="chain" id="PRO_5031072327" evidence="1">
    <location>
        <begin position="30"/>
        <end position="86"/>
    </location>
</feature>
<dbReference type="AlphaFoldDB" id="A0A7W7L9T1"/>
<dbReference type="RefSeq" id="WP_184732502.1">
    <property type="nucleotide sequence ID" value="NZ_BMRW01000010.1"/>
</dbReference>
<comment type="caution">
    <text evidence="2">The sequence shown here is derived from an EMBL/GenBank/DDBJ whole genome shotgun (WGS) entry which is preliminary data.</text>
</comment>
<feature type="signal peptide" evidence="1">
    <location>
        <begin position="1"/>
        <end position="29"/>
    </location>
</feature>
<dbReference type="EMBL" id="JACHJG010000003">
    <property type="protein sequence ID" value="MBB4885703.1"/>
    <property type="molecule type" value="Genomic_DNA"/>
</dbReference>
<organism evidence="2 3">
    <name type="scientific">Streptomyces netropsis</name>
    <name type="common">Streptoverticillium netropsis</name>
    <dbReference type="NCBI Taxonomy" id="55404"/>
    <lineage>
        <taxon>Bacteria</taxon>
        <taxon>Bacillati</taxon>
        <taxon>Actinomycetota</taxon>
        <taxon>Actinomycetes</taxon>
        <taxon>Kitasatosporales</taxon>
        <taxon>Streptomycetaceae</taxon>
        <taxon>Streptomyces</taxon>
    </lineage>
</organism>
<gene>
    <name evidence="2" type="ORF">FHS38_001732</name>
</gene>
<protein>
    <submittedName>
        <fullName evidence="2">Phospholipase/lecithinase/hemolysin</fullName>
    </submittedName>
</protein>